<dbReference type="AlphaFoldDB" id="A0A1N7F2G0"/>
<dbReference type="PANTHER" id="PTHR33452">
    <property type="entry name" value="OXIDOREDUCTASE CATD-RELATED"/>
    <property type="match status" value="1"/>
</dbReference>
<evidence type="ECO:0000256" key="2">
    <source>
        <dbReference type="ARBA" id="ARBA00006679"/>
    </source>
</evidence>
<dbReference type="EMBL" id="FTNT01000004">
    <property type="protein sequence ID" value="SIR94517.1"/>
    <property type="molecule type" value="Genomic_DNA"/>
</dbReference>
<keyword evidence="9" id="KW-1185">Reference proteome</keyword>
<name>A0A1N7F2G0_9NOCA</name>
<dbReference type="InterPro" id="IPR051907">
    <property type="entry name" value="DoxX-like_oxidoreductase"/>
</dbReference>
<dbReference type="Pfam" id="PF07681">
    <property type="entry name" value="DoxX"/>
    <property type="match status" value="1"/>
</dbReference>
<evidence type="ECO:0000256" key="3">
    <source>
        <dbReference type="ARBA" id="ARBA00022475"/>
    </source>
</evidence>
<evidence type="ECO:0000256" key="6">
    <source>
        <dbReference type="ARBA" id="ARBA00023136"/>
    </source>
</evidence>
<evidence type="ECO:0000313" key="8">
    <source>
        <dbReference type="EMBL" id="SIR94517.1"/>
    </source>
</evidence>
<reference evidence="8 9" key="1">
    <citation type="submission" date="2017-01" db="EMBL/GenBank/DDBJ databases">
        <authorList>
            <person name="Mah S.A."/>
            <person name="Swanson W.J."/>
            <person name="Moy G.W."/>
            <person name="Vacquier V.D."/>
        </authorList>
    </citation>
    <scope>NUCLEOTIDE SEQUENCE [LARGE SCALE GENOMIC DNA]</scope>
    <source>
        <strain evidence="8 9">CPCC 203464</strain>
    </source>
</reference>
<keyword evidence="3" id="KW-1003">Cell membrane</keyword>
<keyword evidence="6 7" id="KW-0472">Membrane</keyword>
<dbReference type="STRING" id="1344003.SAMN05445060_1743"/>
<sequence>MGISRNFASFVARVLLGIIFIAHGWQKFHTMKISGTTSFFDSVGIPFPKAAAYYATWVELAGGVLLILGVLVPLVSILLIADMIGAIAYVHADKGFWNSDGGWEWPAALIAGLLAVGLAGTGRIGGDHYLTGRFRRS</sequence>
<feature type="transmembrane region" description="Helical" evidence="7">
    <location>
        <begin position="6"/>
        <end position="25"/>
    </location>
</feature>
<comment type="subcellular location">
    <subcellularLocation>
        <location evidence="1">Cell membrane</location>
        <topology evidence="1">Multi-pass membrane protein</topology>
    </subcellularLocation>
</comment>
<dbReference type="OrthoDB" id="1122432at2"/>
<accession>A0A1N7F2G0</accession>
<comment type="similarity">
    <text evidence="2">Belongs to the DoxX family.</text>
</comment>
<dbReference type="InterPro" id="IPR032808">
    <property type="entry name" value="DoxX"/>
</dbReference>
<dbReference type="RefSeq" id="WP_076478583.1">
    <property type="nucleotide sequence ID" value="NZ_FTNT01000004.1"/>
</dbReference>
<dbReference type="Proteomes" id="UP000186218">
    <property type="component" value="Unassembled WGS sequence"/>
</dbReference>
<protein>
    <submittedName>
        <fullName evidence="8">Putative oxidoreductase</fullName>
    </submittedName>
</protein>
<gene>
    <name evidence="8" type="ORF">SAMN05445060_1743</name>
</gene>
<evidence type="ECO:0000256" key="4">
    <source>
        <dbReference type="ARBA" id="ARBA00022692"/>
    </source>
</evidence>
<organism evidence="8 9">
    <name type="scientific">Williamsia sterculiae</name>
    <dbReference type="NCBI Taxonomy" id="1344003"/>
    <lineage>
        <taxon>Bacteria</taxon>
        <taxon>Bacillati</taxon>
        <taxon>Actinomycetota</taxon>
        <taxon>Actinomycetes</taxon>
        <taxon>Mycobacteriales</taxon>
        <taxon>Nocardiaceae</taxon>
        <taxon>Williamsia</taxon>
    </lineage>
</organism>
<evidence type="ECO:0000256" key="1">
    <source>
        <dbReference type="ARBA" id="ARBA00004651"/>
    </source>
</evidence>
<evidence type="ECO:0000256" key="5">
    <source>
        <dbReference type="ARBA" id="ARBA00022989"/>
    </source>
</evidence>
<dbReference type="GO" id="GO:0005886">
    <property type="term" value="C:plasma membrane"/>
    <property type="evidence" value="ECO:0007669"/>
    <property type="project" value="UniProtKB-SubCell"/>
</dbReference>
<feature type="transmembrane region" description="Helical" evidence="7">
    <location>
        <begin position="64"/>
        <end position="90"/>
    </location>
</feature>
<dbReference type="PANTHER" id="PTHR33452:SF1">
    <property type="entry name" value="INNER MEMBRANE PROTEIN YPHA-RELATED"/>
    <property type="match status" value="1"/>
</dbReference>
<keyword evidence="5 7" id="KW-1133">Transmembrane helix</keyword>
<keyword evidence="4 7" id="KW-0812">Transmembrane</keyword>
<evidence type="ECO:0000313" key="9">
    <source>
        <dbReference type="Proteomes" id="UP000186218"/>
    </source>
</evidence>
<feature type="transmembrane region" description="Helical" evidence="7">
    <location>
        <begin position="105"/>
        <end position="126"/>
    </location>
</feature>
<evidence type="ECO:0000256" key="7">
    <source>
        <dbReference type="SAM" id="Phobius"/>
    </source>
</evidence>
<proteinExistence type="inferred from homology"/>